<evidence type="ECO:0000256" key="4">
    <source>
        <dbReference type="ARBA" id="ARBA00022759"/>
    </source>
</evidence>
<keyword evidence="8" id="KW-1185">Reference proteome</keyword>
<dbReference type="Proteomes" id="UP000025227">
    <property type="component" value="Unplaced"/>
</dbReference>
<keyword evidence="5" id="KW-0378">Hydrolase</keyword>
<dbReference type="GO" id="GO:0003964">
    <property type="term" value="F:RNA-directed DNA polymerase activity"/>
    <property type="evidence" value="ECO:0007669"/>
    <property type="project" value="UniProtKB-KW"/>
</dbReference>
<dbReference type="SUPFAM" id="SSF56672">
    <property type="entry name" value="DNA/RNA polymerases"/>
    <property type="match status" value="1"/>
</dbReference>
<dbReference type="PANTHER" id="PTHR37984">
    <property type="entry name" value="PROTEIN CBG26694"/>
    <property type="match status" value="1"/>
</dbReference>
<keyword evidence="6" id="KW-0695">RNA-directed DNA polymerase</keyword>
<proteinExistence type="predicted"/>
<evidence type="ECO:0000256" key="2">
    <source>
        <dbReference type="ARBA" id="ARBA00022695"/>
    </source>
</evidence>
<dbReference type="CDD" id="cd09274">
    <property type="entry name" value="RNase_HI_RT_Ty3"/>
    <property type="match status" value="1"/>
</dbReference>
<dbReference type="GO" id="GO:0004519">
    <property type="term" value="F:endonuclease activity"/>
    <property type="evidence" value="ECO:0007669"/>
    <property type="project" value="UniProtKB-KW"/>
</dbReference>
<keyword evidence="1" id="KW-0808">Transferase</keyword>
<dbReference type="Pfam" id="PF17917">
    <property type="entry name" value="RT_RNaseH"/>
    <property type="match status" value="1"/>
</dbReference>
<dbReference type="OrthoDB" id="5850908at2759"/>
<protein>
    <submittedName>
        <fullName evidence="9">RT_RNaseH domain-containing protein</fullName>
    </submittedName>
</protein>
<reference evidence="9" key="1">
    <citation type="submission" date="2020-12" db="UniProtKB">
        <authorList>
            <consortium name="WormBaseParasite"/>
        </authorList>
    </citation>
    <scope>IDENTIFICATION</scope>
    <source>
        <strain evidence="9">MHco3</strain>
    </source>
</reference>
<dbReference type="InterPro" id="IPR043502">
    <property type="entry name" value="DNA/RNA_pol_sf"/>
</dbReference>
<evidence type="ECO:0000256" key="1">
    <source>
        <dbReference type="ARBA" id="ARBA00022679"/>
    </source>
</evidence>
<dbReference type="WBParaSite" id="HCON_00190940-00001">
    <property type="protein sequence ID" value="HCON_00190940-00001"/>
    <property type="gene ID" value="HCON_00190940"/>
</dbReference>
<organism evidence="8 9">
    <name type="scientific">Haemonchus contortus</name>
    <name type="common">Barber pole worm</name>
    <dbReference type="NCBI Taxonomy" id="6289"/>
    <lineage>
        <taxon>Eukaryota</taxon>
        <taxon>Metazoa</taxon>
        <taxon>Ecdysozoa</taxon>
        <taxon>Nematoda</taxon>
        <taxon>Chromadorea</taxon>
        <taxon>Rhabditida</taxon>
        <taxon>Rhabditina</taxon>
        <taxon>Rhabditomorpha</taxon>
        <taxon>Strongyloidea</taxon>
        <taxon>Trichostrongylidae</taxon>
        <taxon>Haemonchus</taxon>
    </lineage>
</organism>
<evidence type="ECO:0000256" key="5">
    <source>
        <dbReference type="ARBA" id="ARBA00022801"/>
    </source>
</evidence>
<evidence type="ECO:0000313" key="9">
    <source>
        <dbReference type="WBParaSite" id="HCON_00190940-00001"/>
    </source>
</evidence>
<dbReference type="InterPro" id="IPR050951">
    <property type="entry name" value="Retrovirus_Pol_polyprotein"/>
</dbReference>
<keyword evidence="3" id="KW-0540">Nuclease</keyword>
<evidence type="ECO:0000256" key="6">
    <source>
        <dbReference type="ARBA" id="ARBA00022918"/>
    </source>
</evidence>
<dbReference type="GO" id="GO:0016787">
    <property type="term" value="F:hydrolase activity"/>
    <property type="evidence" value="ECO:0007669"/>
    <property type="project" value="UniProtKB-KW"/>
</dbReference>
<evidence type="ECO:0000256" key="3">
    <source>
        <dbReference type="ARBA" id="ARBA00022722"/>
    </source>
</evidence>
<feature type="domain" description="Reverse transcriptase RNase H-like" evidence="7">
    <location>
        <begin position="70"/>
        <end position="173"/>
    </location>
</feature>
<evidence type="ECO:0000259" key="7">
    <source>
        <dbReference type="Pfam" id="PF17917"/>
    </source>
</evidence>
<dbReference type="PANTHER" id="PTHR37984:SF5">
    <property type="entry name" value="PROTEIN NYNRIN-LIKE"/>
    <property type="match status" value="1"/>
</dbReference>
<accession>A0A7I4Z6J8</accession>
<dbReference type="InterPro" id="IPR041373">
    <property type="entry name" value="RT_RNaseH"/>
</dbReference>
<evidence type="ECO:0000313" key="8">
    <source>
        <dbReference type="Proteomes" id="UP000025227"/>
    </source>
</evidence>
<keyword evidence="2" id="KW-0548">Nucleotidyltransferase</keyword>
<keyword evidence="4" id="KW-0255">Endonuclease</keyword>
<name>A0A7I4Z6J8_HAECO</name>
<sequence length="325" mass="36487">MRLRLLNKMNHLEESDPLPVLDDFISNAKRSPHCAWAPSEASSFSCPFQAPIDLGGFLAFLPPHYPTDPIVAADASDYGIGAVILHRFPDGSEKAIRHASRYHTEAEKNYGQIKKEGLALVYAVRKLDSYLLGRQFTLLTDHKPLLSIFGSKRGPPAYTANRLLRWSLMLRGYDFKIGYRKTTDFGKADALSRLIAEQAEQAEGIVIAAASHEAEIECKAAKIQVPIDENVTVEESVTGGCNSVRSRRQMVEEASVNDKKLFRTTSFPLTPRRLPFLRTKDCNRVKVPKSCTRPVARRTSGHVKDEEAFFLCMPDKHYKGHRELC</sequence>
<dbReference type="FunFam" id="3.10.20.370:FF:000001">
    <property type="entry name" value="Retrovirus-related Pol polyprotein from transposon 17.6-like protein"/>
    <property type="match status" value="1"/>
</dbReference>
<dbReference type="AlphaFoldDB" id="A0A7I4Z6J8"/>